<dbReference type="PANTHER" id="PTHR47027">
    <property type="entry name" value="REVERSE TRANSCRIPTASE DOMAIN-CONTAINING PROTEIN"/>
    <property type="match status" value="1"/>
</dbReference>
<reference evidence="4 5" key="1">
    <citation type="journal article" date="2022" name="Allergy">
        <title>Genome assembly and annotation of Periplaneta americana reveal a comprehensive cockroach allergen profile.</title>
        <authorList>
            <person name="Wang L."/>
            <person name="Xiong Q."/>
            <person name="Saelim N."/>
            <person name="Wang L."/>
            <person name="Nong W."/>
            <person name="Wan A.T."/>
            <person name="Shi M."/>
            <person name="Liu X."/>
            <person name="Cao Q."/>
            <person name="Hui J.H.L."/>
            <person name="Sookrung N."/>
            <person name="Leung T.F."/>
            <person name="Tungtrongchitr A."/>
            <person name="Tsui S.K.W."/>
        </authorList>
    </citation>
    <scope>NUCLEOTIDE SEQUENCE [LARGE SCALE GENOMIC DNA]</scope>
    <source>
        <strain evidence="4">PWHHKU_190912</strain>
    </source>
</reference>
<evidence type="ECO:0000313" key="5">
    <source>
        <dbReference type="Proteomes" id="UP001148838"/>
    </source>
</evidence>
<protein>
    <recommendedName>
        <fullName evidence="3">Reverse transcriptase domain-containing protein</fullName>
    </recommendedName>
</protein>
<keyword evidence="2" id="KW-0732">Signal</keyword>
<organism evidence="4 5">
    <name type="scientific">Periplaneta americana</name>
    <name type="common">American cockroach</name>
    <name type="synonym">Blatta americana</name>
    <dbReference type="NCBI Taxonomy" id="6978"/>
    <lineage>
        <taxon>Eukaryota</taxon>
        <taxon>Metazoa</taxon>
        <taxon>Ecdysozoa</taxon>
        <taxon>Arthropoda</taxon>
        <taxon>Hexapoda</taxon>
        <taxon>Insecta</taxon>
        <taxon>Pterygota</taxon>
        <taxon>Neoptera</taxon>
        <taxon>Polyneoptera</taxon>
        <taxon>Dictyoptera</taxon>
        <taxon>Blattodea</taxon>
        <taxon>Blattoidea</taxon>
        <taxon>Blattidae</taxon>
        <taxon>Blattinae</taxon>
        <taxon>Periplaneta</taxon>
    </lineage>
</organism>
<dbReference type="InterPro" id="IPR043128">
    <property type="entry name" value="Rev_trsase/Diguanyl_cyclase"/>
</dbReference>
<evidence type="ECO:0000256" key="1">
    <source>
        <dbReference type="SAM" id="MobiDB-lite"/>
    </source>
</evidence>
<evidence type="ECO:0000256" key="2">
    <source>
        <dbReference type="SAM" id="SignalP"/>
    </source>
</evidence>
<dbReference type="PROSITE" id="PS50878">
    <property type="entry name" value="RT_POL"/>
    <property type="match status" value="1"/>
</dbReference>
<feature type="chain" id="PRO_5045042397" description="Reverse transcriptase domain-containing protein" evidence="2">
    <location>
        <begin position="19"/>
        <end position="531"/>
    </location>
</feature>
<dbReference type="Pfam" id="PF00078">
    <property type="entry name" value="RVT_1"/>
    <property type="match status" value="1"/>
</dbReference>
<comment type="caution">
    <text evidence="4">The sequence shown here is derived from an EMBL/GenBank/DDBJ whole genome shotgun (WGS) entry which is preliminary data.</text>
</comment>
<dbReference type="EMBL" id="JAJSOF020000005">
    <property type="protein sequence ID" value="KAJ4448347.1"/>
    <property type="molecule type" value="Genomic_DNA"/>
</dbReference>
<dbReference type="Gene3D" id="3.30.70.270">
    <property type="match status" value="1"/>
</dbReference>
<sequence length="531" mass="60050">MFAITFTVIAGAIATISSRIAVFSSSSVCDRCLQTYAFKWSQRKKSQGARSYRSLGQSQCNRISSRLILGVQFKVCHGSLYAVMWLADEPREFNLPTLPQRCITYEAEKLPSKYGVHSEEYVPIVSGTAGGFGCRYKDLRLKGLELMYSCTVRDLALSELRQDSSPVNIGFTNYDMNRVSESFCSRRGVKQGCILSPLLFNLFIDDIAEIMLREDIDAPVIEDVNIPVLLYADDLTLCSKSVKGLQKGLDKLQIYSRDWGLKVNTEKTKTMTFKNGCVYSKTETWTYEGRALNNVKSFVYLGGAIERRDQVTWAGRLRRGLEEIGMGFIIAEDCRNKRNVWRKVKKRLKDIDRQITEGECRDKVALEIQSMIKTNWGPNYISMELLEDVSFAVRERMWLQYDGAPSHFSVDVYSHLDDAFPVRWIGMGRPILYPARWTKSSLCSGVCDVSSKFAHPRDLLMDRSRRQPPLNSMQNAFSAALVPLIALRGPSQDSIDEKPRKKPQPGNLPGIESGPPGFTARLANRYSTDVD</sequence>
<proteinExistence type="predicted"/>
<feature type="region of interest" description="Disordered" evidence="1">
    <location>
        <begin position="491"/>
        <end position="531"/>
    </location>
</feature>
<dbReference type="InterPro" id="IPR000477">
    <property type="entry name" value="RT_dom"/>
</dbReference>
<dbReference type="PANTHER" id="PTHR47027:SF20">
    <property type="entry name" value="REVERSE TRANSCRIPTASE-LIKE PROTEIN WITH RNA-DIRECTED DNA POLYMERASE DOMAIN"/>
    <property type="match status" value="1"/>
</dbReference>
<dbReference type="SUPFAM" id="SSF56672">
    <property type="entry name" value="DNA/RNA polymerases"/>
    <property type="match status" value="1"/>
</dbReference>
<feature type="signal peptide" evidence="2">
    <location>
        <begin position="1"/>
        <end position="18"/>
    </location>
</feature>
<evidence type="ECO:0000313" key="4">
    <source>
        <dbReference type="EMBL" id="KAJ4448347.1"/>
    </source>
</evidence>
<keyword evidence="5" id="KW-1185">Reference proteome</keyword>
<feature type="domain" description="Reverse transcriptase" evidence="3">
    <location>
        <begin position="1"/>
        <end position="292"/>
    </location>
</feature>
<gene>
    <name evidence="4" type="ORF">ANN_10362</name>
</gene>
<accession>A0ABQ8TP26</accession>
<dbReference type="InterPro" id="IPR043502">
    <property type="entry name" value="DNA/RNA_pol_sf"/>
</dbReference>
<name>A0ABQ8TP26_PERAM</name>
<dbReference type="Proteomes" id="UP001148838">
    <property type="component" value="Unassembled WGS sequence"/>
</dbReference>
<evidence type="ECO:0000259" key="3">
    <source>
        <dbReference type="PROSITE" id="PS50878"/>
    </source>
</evidence>